<reference evidence="3" key="1">
    <citation type="submission" date="2016-10" db="EMBL/GenBank/DDBJ databases">
        <authorList>
            <person name="de Groot N.N."/>
        </authorList>
    </citation>
    <scope>NUCLEOTIDE SEQUENCE</scope>
</reference>
<name>A0A1W1D218_9ZZZZ</name>
<gene>
    <name evidence="3" type="ORF">MNB_SM-3-451</name>
</gene>
<keyword evidence="2" id="KW-0472">Membrane</keyword>
<proteinExistence type="predicted"/>
<accession>A0A1W1D218</accession>
<feature type="region of interest" description="Disordered" evidence="1">
    <location>
        <begin position="137"/>
        <end position="175"/>
    </location>
</feature>
<protein>
    <submittedName>
        <fullName evidence="3">Membrane protein</fullName>
    </submittedName>
</protein>
<keyword evidence="2" id="KW-1133">Transmembrane helix</keyword>
<dbReference type="AlphaFoldDB" id="A0A1W1D218"/>
<keyword evidence="2" id="KW-0812">Transmembrane</keyword>
<dbReference type="EMBL" id="FPHP01000002">
    <property type="protein sequence ID" value="SFV74560.1"/>
    <property type="molecule type" value="Genomic_DNA"/>
</dbReference>
<sequence>MSYGFERLQEIGIKQIHKDTHISIASLEAILNGDTEKINKVQLSGFISILEREYQIDLSNMKPGGPQNVDDLEAISDPEGEELFLDNENNNKKTSFYYIILTIIILIIMFFFGTHYLLQDEEGYLAQKIESLSKMIDKTTNDNNDSNDSQGQQPKPIQVVVPKEPQEKKEINDTTTQIESSKKSFFAVTQEEDDVKKESIVQQKQNEIALPPKEFTIYPKSRVWLGYIDLDKKIKKQKVLSKPLTLSGEKEWLLFFGHSNVNIEINDVNQSYKGPSRLRIHYEDGQLMKVTAEEFQQLNDGHKW</sequence>
<evidence type="ECO:0000256" key="1">
    <source>
        <dbReference type="SAM" id="MobiDB-lite"/>
    </source>
</evidence>
<organism evidence="3">
    <name type="scientific">hydrothermal vent metagenome</name>
    <dbReference type="NCBI Taxonomy" id="652676"/>
    <lineage>
        <taxon>unclassified sequences</taxon>
        <taxon>metagenomes</taxon>
        <taxon>ecological metagenomes</taxon>
    </lineage>
</organism>
<evidence type="ECO:0000256" key="2">
    <source>
        <dbReference type="SAM" id="Phobius"/>
    </source>
</evidence>
<feature type="transmembrane region" description="Helical" evidence="2">
    <location>
        <begin position="96"/>
        <end position="118"/>
    </location>
</feature>
<evidence type="ECO:0000313" key="3">
    <source>
        <dbReference type="EMBL" id="SFV74560.1"/>
    </source>
</evidence>